<feature type="transmembrane region" description="Helical" evidence="6">
    <location>
        <begin position="339"/>
        <end position="357"/>
    </location>
</feature>
<dbReference type="GO" id="GO:0016020">
    <property type="term" value="C:membrane"/>
    <property type="evidence" value="ECO:0007669"/>
    <property type="project" value="UniProtKB-SubCell"/>
</dbReference>
<keyword evidence="4 6" id="KW-1133">Transmembrane helix</keyword>
<reference evidence="7 8" key="1">
    <citation type="journal article" date="2015" name="Sci. Rep.">
        <title>Genome of the facultative scuticociliatosis pathogen Pseudocohnilembus persalinus provides insight into its virulence through horizontal gene transfer.</title>
        <authorList>
            <person name="Xiong J."/>
            <person name="Wang G."/>
            <person name="Cheng J."/>
            <person name="Tian M."/>
            <person name="Pan X."/>
            <person name="Warren A."/>
            <person name="Jiang C."/>
            <person name="Yuan D."/>
            <person name="Miao W."/>
        </authorList>
    </citation>
    <scope>NUCLEOTIDE SEQUENCE [LARGE SCALE GENOMIC DNA]</scope>
    <source>
        <strain evidence="7">36N120E</strain>
    </source>
</reference>
<evidence type="ECO:0000313" key="8">
    <source>
        <dbReference type="Proteomes" id="UP000054937"/>
    </source>
</evidence>
<keyword evidence="5 6" id="KW-0472">Membrane</keyword>
<feature type="transmembrane region" description="Helical" evidence="6">
    <location>
        <begin position="309"/>
        <end position="327"/>
    </location>
</feature>
<keyword evidence="3 6" id="KW-0812">Transmembrane</keyword>
<keyword evidence="2" id="KW-0813">Transport</keyword>
<name>A0A0V0QQJ4_PSEPJ</name>
<dbReference type="Gene3D" id="1.20.1250.20">
    <property type="entry name" value="MFS general substrate transporter like domains"/>
    <property type="match status" value="1"/>
</dbReference>
<dbReference type="Pfam" id="PF07690">
    <property type="entry name" value="MFS_1"/>
    <property type="match status" value="1"/>
</dbReference>
<dbReference type="Proteomes" id="UP000054937">
    <property type="component" value="Unassembled WGS sequence"/>
</dbReference>
<gene>
    <name evidence="7" type="ORF">PPERSA_04368</name>
</gene>
<dbReference type="GO" id="GO:0022857">
    <property type="term" value="F:transmembrane transporter activity"/>
    <property type="evidence" value="ECO:0007669"/>
    <property type="project" value="InterPro"/>
</dbReference>
<dbReference type="InParanoid" id="A0A0V0QQJ4"/>
<evidence type="ECO:0000256" key="5">
    <source>
        <dbReference type="ARBA" id="ARBA00023136"/>
    </source>
</evidence>
<sequence length="585" mass="68405">MTGLNFKKNLIKNITYIANKKQPKKTANILQIYQVSKKVLNLGNKKYNKISISDSKNEYPAVIEEEYFCKILKEYNRKLTPHNSTGILINITNFRVCGYLNPSLHIAQFAMNLYEIQVIDGQGGGALLNQSGKRNFLNFNEMEQVKKLDIEVFNALNLLRKAMVRERIQEKKTHLKQLYKFNQEQYKKIEVNSEIQNGIIYCFDGQQRINNELYNKLQENKNSDDEFDNDDSDKQVNENDMSLFKVFEEANEINLEDFFKLENIKEEIQQKIIKAHKNQGEKIFILVTSTAILVQEIIFMTILRFLYGFVNGMTLPLSYVVISEIIPQLQRGRANICPVFFELLGKWYTMLLGYFFMSSFSQGNWRMMAFFNVIPCIIVLFGNHKYLKESPRFLLQNQQEQAIRIINEIGHMNKPALYTPLNETEINGLKKEAQRAKRAQLQNEVHIQDLFNYKNKQITIIFWTIGIFMNFMLSANLFLLPFLLAFENREMKDYAYTNGGDILALILVFYSIDRQNIGRKNSLIIAFSLQVLTMLLIYIYSIKFLILGQVISNFLQRICFQSLNVMVTENYNTQYRSMGVGNELF</sequence>
<feature type="transmembrane region" description="Helical" evidence="6">
    <location>
        <begin position="363"/>
        <end position="382"/>
    </location>
</feature>
<dbReference type="InterPro" id="IPR036259">
    <property type="entry name" value="MFS_trans_sf"/>
</dbReference>
<dbReference type="SUPFAM" id="SSF103473">
    <property type="entry name" value="MFS general substrate transporter"/>
    <property type="match status" value="1"/>
</dbReference>
<organism evidence="7 8">
    <name type="scientific">Pseudocohnilembus persalinus</name>
    <name type="common">Ciliate</name>
    <dbReference type="NCBI Taxonomy" id="266149"/>
    <lineage>
        <taxon>Eukaryota</taxon>
        <taxon>Sar</taxon>
        <taxon>Alveolata</taxon>
        <taxon>Ciliophora</taxon>
        <taxon>Intramacronucleata</taxon>
        <taxon>Oligohymenophorea</taxon>
        <taxon>Scuticociliatia</taxon>
        <taxon>Philasterida</taxon>
        <taxon>Pseudocohnilembidae</taxon>
        <taxon>Pseudocohnilembus</taxon>
    </lineage>
</organism>
<comment type="caution">
    <text evidence="7">The sequence shown here is derived from an EMBL/GenBank/DDBJ whole genome shotgun (WGS) entry which is preliminary data.</text>
</comment>
<evidence type="ECO:0000256" key="1">
    <source>
        <dbReference type="ARBA" id="ARBA00004141"/>
    </source>
</evidence>
<evidence type="ECO:0000313" key="7">
    <source>
        <dbReference type="EMBL" id="KRX04553.1"/>
    </source>
</evidence>
<dbReference type="PANTHER" id="PTHR23511:SF5">
    <property type="entry name" value="MAJOR FACILITATOR-TYPE TRANSPORTER HXNZ-RELATED"/>
    <property type="match status" value="1"/>
</dbReference>
<feature type="transmembrane region" description="Helical" evidence="6">
    <location>
        <begin position="494"/>
        <end position="512"/>
    </location>
</feature>
<dbReference type="EMBL" id="LDAU01000114">
    <property type="protein sequence ID" value="KRX04553.1"/>
    <property type="molecule type" value="Genomic_DNA"/>
</dbReference>
<evidence type="ECO:0000256" key="3">
    <source>
        <dbReference type="ARBA" id="ARBA00022692"/>
    </source>
</evidence>
<keyword evidence="8" id="KW-1185">Reference proteome</keyword>
<feature type="transmembrane region" description="Helical" evidence="6">
    <location>
        <begin position="460"/>
        <end position="482"/>
    </location>
</feature>
<evidence type="ECO:0000256" key="2">
    <source>
        <dbReference type="ARBA" id="ARBA00022448"/>
    </source>
</evidence>
<dbReference type="InterPro" id="IPR011701">
    <property type="entry name" value="MFS"/>
</dbReference>
<comment type="subcellular location">
    <subcellularLocation>
        <location evidence="1">Membrane</location>
        <topology evidence="1">Multi-pass membrane protein</topology>
    </subcellularLocation>
</comment>
<feature type="transmembrane region" description="Helical" evidence="6">
    <location>
        <begin position="524"/>
        <end position="546"/>
    </location>
</feature>
<evidence type="ECO:0000256" key="6">
    <source>
        <dbReference type="SAM" id="Phobius"/>
    </source>
</evidence>
<protein>
    <submittedName>
        <fullName evidence="7">Major facilitator superfamily domain, general substrate transporter</fullName>
    </submittedName>
</protein>
<dbReference type="OrthoDB" id="6133115at2759"/>
<proteinExistence type="predicted"/>
<evidence type="ECO:0000256" key="4">
    <source>
        <dbReference type="ARBA" id="ARBA00022989"/>
    </source>
</evidence>
<accession>A0A0V0QQJ4</accession>
<dbReference type="AlphaFoldDB" id="A0A0V0QQJ4"/>
<dbReference type="PANTHER" id="PTHR23511">
    <property type="entry name" value="SYNAPTIC VESICLE GLYCOPROTEIN 2"/>
    <property type="match status" value="1"/>
</dbReference>